<dbReference type="PRINTS" id="PR00482">
    <property type="entry name" value="OMPTIN"/>
</dbReference>
<dbReference type="GO" id="GO:0006508">
    <property type="term" value="P:proteolysis"/>
    <property type="evidence" value="ECO:0007669"/>
    <property type="project" value="InterPro"/>
</dbReference>
<dbReference type="RefSeq" id="WP_092998889.1">
    <property type="nucleotide sequence ID" value="NZ_FMWD01000013.1"/>
</dbReference>
<evidence type="ECO:0000256" key="2">
    <source>
        <dbReference type="SAM" id="SignalP"/>
    </source>
</evidence>
<accession>A0A1G5QZG4</accession>
<dbReference type="InterPro" id="IPR020080">
    <property type="entry name" value="OM_adhesin/peptidase_omptin"/>
</dbReference>
<feature type="active site" evidence="1">
    <location>
        <position position="241"/>
    </location>
</feature>
<dbReference type="OrthoDB" id="2112810at2"/>
<dbReference type="InterPro" id="IPR000036">
    <property type="entry name" value="Peptidase_A26_omptin"/>
</dbReference>
<sequence>MQRIGKAVIGGALVMVLAAPCSALEQAAVSSSDGKTHLTLGAGLLNGESGEYVYDADGSASGIAGYKISELQWDLDDVPMVGLEFTHAVSDRFTFDLAYWTNAGDGDSSMDDYDWLYVGLDWSDWSHHDNTEVRDVSRFDISGDFVIDRFQWENTDLYAVLGYRWDHLDWQAKGGEAIYSDTNFRDTNVAFPNVPVISYEQTYQTPYVGLGIRSRGMSGMTNITLDASLRFSDWVKGEDVDVHHLRDLRFEGEGDRGRWMAFDFSLDFSLSERFDVGISYSATEYDEIKATTLITDLTDGSKTFYSGDAAGLDHRSSMVSLDLGYRF</sequence>
<dbReference type="STRING" id="415747.SAMN03097708_03049"/>
<organism evidence="3 4">
    <name type="scientific">Thiohalomonas denitrificans</name>
    <dbReference type="NCBI Taxonomy" id="415747"/>
    <lineage>
        <taxon>Bacteria</taxon>
        <taxon>Pseudomonadati</taxon>
        <taxon>Pseudomonadota</taxon>
        <taxon>Gammaproteobacteria</taxon>
        <taxon>Thiohalomonadales</taxon>
        <taxon>Thiohalomonadaceae</taxon>
        <taxon>Thiohalomonas</taxon>
    </lineage>
</organism>
<gene>
    <name evidence="3" type="ORF">SAMN03097708_03049</name>
</gene>
<feature type="active site" evidence="1">
    <location>
        <position position="114"/>
    </location>
</feature>
<dbReference type="SUPFAM" id="SSF69917">
    <property type="entry name" value="OMPT-like"/>
    <property type="match status" value="1"/>
</dbReference>
<dbReference type="GO" id="GO:0009279">
    <property type="term" value="C:cell outer membrane"/>
    <property type="evidence" value="ECO:0007669"/>
    <property type="project" value="InterPro"/>
</dbReference>
<protein>
    <submittedName>
        <fullName evidence="3">Omptin family protein</fullName>
    </submittedName>
</protein>
<dbReference type="InterPro" id="IPR053724">
    <property type="entry name" value="OMP_A26_sf"/>
</dbReference>
<feature type="chain" id="PRO_5011556993" evidence="2">
    <location>
        <begin position="24"/>
        <end position="327"/>
    </location>
</feature>
<dbReference type="Pfam" id="PF01278">
    <property type="entry name" value="Omptin"/>
    <property type="match status" value="1"/>
</dbReference>
<dbReference type="PIRSF" id="PIRSF001522">
    <property type="entry name" value="Peptidase_A26"/>
    <property type="match status" value="1"/>
</dbReference>
<proteinExistence type="predicted"/>
<dbReference type="Gene3D" id="2.40.128.90">
    <property type="entry name" value="OMPT-like"/>
    <property type="match status" value="1"/>
</dbReference>
<keyword evidence="2" id="KW-0732">Signal</keyword>
<feature type="active site" evidence="1">
    <location>
        <position position="112"/>
    </location>
</feature>
<evidence type="ECO:0000256" key="1">
    <source>
        <dbReference type="PIRSR" id="PIRSR001522-1"/>
    </source>
</evidence>
<keyword evidence="4" id="KW-1185">Reference proteome</keyword>
<name>A0A1G5QZG4_9GAMM</name>
<dbReference type="AlphaFoldDB" id="A0A1G5QZG4"/>
<feature type="signal peptide" evidence="2">
    <location>
        <begin position="1"/>
        <end position="23"/>
    </location>
</feature>
<evidence type="ECO:0000313" key="3">
    <source>
        <dbReference type="EMBL" id="SCZ66960.1"/>
    </source>
</evidence>
<dbReference type="GO" id="GO:0004190">
    <property type="term" value="F:aspartic-type endopeptidase activity"/>
    <property type="evidence" value="ECO:0007669"/>
    <property type="project" value="InterPro"/>
</dbReference>
<dbReference type="Proteomes" id="UP000199648">
    <property type="component" value="Unassembled WGS sequence"/>
</dbReference>
<dbReference type="EMBL" id="FMWD01000013">
    <property type="protein sequence ID" value="SCZ66960.1"/>
    <property type="molecule type" value="Genomic_DNA"/>
</dbReference>
<feature type="active site" evidence="1">
    <location>
        <position position="243"/>
    </location>
</feature>
<reference evidence="3 4" key="1">
    <citation type="submission" date="2016-10" db="EMBL/GenBank/DDBJ databases">
        <authorList>
            <person name="de Groot N.N."/>
        </authorList>
    </citation>
    <scope>NUCLEOTIDE SEQUENCE [LARGE SCALE GENOMIC DNA]</scope>
    <source>
        <strain evidence="3 4">HLD2</strain>
    </source>
</reference>
<evidence type="ECO:0000313" key="4">
    <source>
        <dbReference type="Proteomes" id="UP000199648"/>
    </source>
</evidence>